<dbReference type="Proteomes" id="UP000682733">
    <property type="component" value="Unassembled WGS sequence"/>
</dbReference>
<dbReference type="EMBL" id="CAJNOK010005923">
    <property type="protein sequence ID" value="CAF0988197.1"/>
    <property type="molecule type" value="Genomic_DNA"/>
</dbReference>
<sequence length="369" mass="39053">MENIALSDSADDLSSNIRSVPHVHDEQQVTSELHDAATTDVKSVLPQVKSLSLSDTSGTSIQPSNIFKSENKTNPLLFQPSSMSGLPNPLLFQSTSSRLPLSTVTLTSNAGIASGPIGGLNLFQPPTTEIPTRPLSTGNSAFTPLQPSSSVQSKFNIGDQSTLRAPTMPSTLPFIRPIHQSANTNMFPPISAQNTSSLSHLETTSSVQATFKSAMPFSNNVTALPTAMSSPSVGTTLPPPSTMSTVPLMNQPPAPENNTNIMTSINTTESVFSMPSPSVPTFSSIPTVGNLTTQMQSHAPPPPPHSTTTIGASVNPFSARASLTERIYPSMTAHTQNQQQPWSNLAPYQSPLQQHFVPSQVINTSPNSG</sequence>
<proteinExistence type="predicted"/>
<reference evidence="2" key="1">
    <citation type="submission" date="2021-02" db="EMBL/GenBank/DDBJ databases">
        <authorList>
            <person name="Nowell W R."/>
        </authorList>
    </citation>
    <scope>NUCLEOTIDE SEQUENCE</scope>
</reference>
<evidence type="ECO:0000313" key="3">
    <source>
        <dbReference type="Proteomes" id="UP000682733"/>
    </source>
</evidence>
<evidence type="ECO:0000313" key="2">
    <source>
        <dbReference type="EMBL" id="CAF3758397.1"/>
    </source>
</evidence>
<comment type="caution">
    <text evidence="2">The sequence shown here is derived from an EMBL/GenBank/DDBJ whole genome shotgun (WGS) entry which is preliminary data.</text>
</comment>
<accession>A0A8S2ISZ2</accession>
<evidence type="ECO:0000313" key="1">
    <source>
        <dbReference type="EMBL" id="CAF0988197.1"/>
    </source>
</evidence>
<name>A0A8S2ISZ2_9BILA</name>
<protein>
    <submittedName>
        <fullName evidence="2">Uncharacterized protein</fullName>
    </submittedName>
</protein>
<dbReference type="EMBL" id="CAJOBA010005930">
    <property type="protein sequence ID" value="CAF3758397.1"/>
    <property type="molecule type" value="Genomic_DNA"/>
</dbReference>
<dbReference type="Proteomes" id="UP000677228">
    <property type="component" value="Unassembled WGS sequence"/>
</dbReference>
<dbReference type="AlphaFoldDB" id="A0A8S2ISZ2"/>
<gene>
    <name evidence="1" type="ORF">OVA965_LOCUS13938</name>
    <name evidence="2" type="ORF">TMI583_LOCUS13941</name>
</gene>
<organism evidence="2 3">
    <name type="scientific">Didymodactylos carnosus</name>
    <dbReference type="NCBI Taxonomy" id="1234261"/>
    <lineage>
        <taxon>Eukaryota</taxon>
        <taxon>Metazoa</taxon>
        <taxon>Spiralia</taxon>
        <taxon>Gnathifera</taxon>
        <taxon>Rotifera</taxon>
        <taxon>Eurotatoria</taxon>
        <taxon>Bdelloidea</taxon>
        <taxon>Philodinida</taxon>
        <taxon>Philodinidae</taxon>
        <taxon>Didymodactylos</taxon>
    </lineage>
</organism>